<accession>G4TT73</accession>
<feature type="compositionally biased region" description="Polar residues" evidence="1">
    <location>
        <begin position="15"/>
        <end position="35"/>
    </location>
</feature>
<feature type="region of interest" description="Disordered" evidence="1">
    <location>
        <begin position="524"/>
        <end position="547"/>
    </location>
</feature>
<dbReference type="OrthoDB" id="10039566at2759"/>
<feature type="transmembrane region" description="Helical" evidence="2">
    <location>
        <begin position="66"/>
        <end position="89"/>
    </location>
</feature>
<feature type="compositionally biased region" description="Basic and acidic residues" evidence="1">
    <location>
        <begin position="1"/>
        <end position="14"/>
    </location>
</feature>
<dbReference type="InParanoid" id="G4TT73"/>
<dbReference type="STRING" id="1109443.G4TT73"/>
<dbReference type="AlphaFoldDB" id="G4TT73"/>
<comment type="caution">
    <text evidence="3">The sequence shown here is derived from an EMBL/GenBank/DDBJ whole genome shotgun (WGS) entry which is preliminary data.</text>
</comment>
<keyword evidence="4" id="KW-1185">Reference proteome</keyword>
<dbReference type="EMBL" id="CAFZ01000322">
    <property type="protein sequence ID" value="CCA74516.1"/>
    <property type="molecule type" value="Genomic_DNA"/>
</dbReference>
<feature type="compositionally biased region" description="Basic and acidic residues" evidence="1">
    <location>
        <begin position="37"/>
        <end position="50"/>
    </location>
</feature>
<keyword evidence="2" id="KW-0472">Membrane</keyword>
<proteinExistence type="predicted"/>
<dbReference type="HOGENOM" id="CLU_014996_0_0_1"/>
<evidence type="ECO:0000313" key="4">
    <source>
        <dbReference type="Proteomes" id="UP000007148"/>
    </source>
</evidence>
<gene>
    <name evidence="3" type="ORF">PIIN_08468</name>
</gene>
<evidence type="ECO:0000313" key="3">
    <source>
        <dbReference type="EMBL" id="CCA74516.1"/>
    </source>
</evidence>
<sequence length="691" mass="75290">MTSLPKDAKGKGRATETTPLLANQANLTSTGQASASRDLEPAPEHGDDRAQAPTGRRAFQKTLLNIFLVSLTVVVILFVASVLLVYSYAQRARGVSSDDLERAIIWKGPSSVDVVEVLDDQYVVLNVRGLLGVDTNIVLGFNSDHEQENIYVRWWRDIGRWGVGFLGAVTVRAGQVVAYEAKHIEPLARATLKEFVAPLTANPGEPWDDSWLRPVDLTIIAQPSQDASLLQRFAEESWAKGALDLRMEVDKVNVRGGTPHGRGSWWRGMVTARKTDLASRIRYKLPALPGFPNPHQPLAKLLQLVSYSVIQDDGQLSLYALATIPNPLDSIKLSFPDIPYEVSLLSPPLDPLPISSGTVSPKLTSPNISLPITGRVIPLSSPDSSFILSEFIGDFLSGIPPPIAIRCPLLPNLTIETTFPPPDPPPRVLRDVTIKQMSVSVAPGGGMLASGTIWAKMVLPPGFHLTINVTHVWPDVLVFDGPIELPPEDDDEDHGGFPVHLPHLPLPDLPTLPTPKVPELPWHHRLPTFPGHPSNPKDDPPPLPTPLPARAFARIRPTDWITATTLEPCEGDLTARSLEVDNEEWIAVERPTPTLKECDPVDESGGWTATVTATVEKVPLQVLPGRDKEFRSFINKVLWSRDGAVAGLRGVSGVRSKVAGLLNGRQGEEEPTLELNNLPFEGNVLVGKRGL</sequence>
<dbReference type="OMA" id="WKAIGRW"/>
<dbReference type="Proteomes" id="UP000007148">
    <property type="component" value="Unassembled WGS sequence"/>
</dbReference>
<evidence type="ECO:0000256" key="1">
    <source>
        <dbReference type="SAM" id="MobiDB-lite"/>
    </source>
</evidence>
<feature type="region of interest" description="Disordered" evidence="1">
    <location>
        <begin position="1"/>
        <end position="52"/>
    </location>
</feature>
<dbReference type="eggNOG" id="ENOG502S3F5">
    <property type="taxonomic scope" value="Eukaryota"/>
</dbReference>
<organism evidence="3 4">
    <name type="scientific">Serendipita indica (strain DSM 11827)</name>
    <name type="common">Root endophyte fungus</name>
    <name type="synonym">Piriformospora indica</name>
    <dbReference type="NCBI Taxonomy" id="1109443"/>
    <lineage>
        <taxon>Eukaryota</taxon>
        <taxon>Fungi</taxon>
        <taxon>Dikarya</taxon>
        <taxon>Basidiomycota</taxon>
        <taxon>Agaricomycotina</taxon>
        <taxon>Agaricomycetes</taxon>
        <taxon>Sebacinales</taxon>
        <taxon>Serendipitaceae</taxon>
        <taxon>Serendipita</taxon>
    </lineage>
</organism>
<name>G4TT73_SERID</name>
<protein>
    <submittedName>
        <fullName evidence="3">Uncharacterized protein</fullName>
    </submittedName>
</protein>
<keyword evidence="2" id="KW-0812">Transmembrane</keyword>
<evidence type="ECO:0000256" key="2">
    <source>
        <dbReference type="SAM" id="Phobius"/>
    </source>
</evidence>
<reference evidence="3 4" key="1">
    <citation type="journal article" date="2011" name="PLoS Pathog.">
        <title>Endophytic Life Strategies Decoded by Genome and Transcriptome Analyses of the Mutualistic Root Symbiont Piriformospora indica.</title>
        <authorList>
            <person name="Zuccaro A."/>
            <person name="Lahrmann U."/>
            <person name="Guldener U."/>
            <person name="Langen G."/>
            <person name="Pfiffi S."/>
            <person name="Biedenkopf D."/>
            <person name="Wong P."/>
            <person name="Samans B."/>
            <person name="Grimm C."/>
            <person name="Basiewicz M."/>
            <person name="Murat C."/>
            <person name="Martin F."/>
            <person name="Kogel K.H."/>
        </authorList>
    </citation>
    <scope>NUCLEOTIDE SEQUENCE [LARGE SCALE GENOMIC DNA]</scope>
    <source>
        <strain evidence="3 4">DSM 11827</strain>
    </source>
</reference>
<keyword evidence="2" id="KW-1133">Transmembrane helix</keyword>